<evidence type="ECO:0000313" key="3">
    <source>
        <dbReference type="Proteomes" id="UP000068164"/>
    </source>
</evidence>
<dbReference type="EMBL" id="LNCD01000123">
    <property type="protein sequence ID" value="KWV44327.1"/>
    <property type="molecule type" value="Genomic_DNA"/>
</dbReference>
<dbReference type="OrthoDB" id="9787897at2"/>
<dbReference type="InterPro" id="IPR017946">
    <property type="entry name" value="PLC-like_Pdiesterase_TIM-brl"/>
</dbReference>
<gene>
    <name evidence="2" type="ORF">AS026_18365</name>
</gene>
<dbReference type="PROSITE" id="PS51704">
    <property type="entry name" value="GP_PDE"/>
    <property type="match status" value="1"/>
</dbReference>
<dbReference type="InterPro" id="IPR030395">
    <property type="entry name" value="GP_PDE_dom"/>
</dbReference>
<dbReference type="PANTHER" id="PTHR46211:SF1">
    <property type="entry name" value="GLYCEROPHOSPHODIESTER PHOSPHODIESTERASE, CYTOPLASMIC"/>
    <property type="match status" value="1"/>
</dbReference>
<feature type="domain" description="GP-PDE" evidence="1">
    <location>
        <begin position="14"/>
        <end position="249"/>
    </location>
</feature>
<dbReference type="Proteomes" id="UP000068164">
    <property type="component" value="Unassembled WGS sequence"/>
</dbReference>
<dbReference type="PANTHER" id="PTHR46211">
    <property type="entry name" value="GLYCEROPHOSPHORYL DIESTER PHOSPHODIESTERASE"/>
    <property type="match status" value="1"/>
</dbReference>
<sequence length="252" mass="26773">MAIGLWKRSPDRRPLAIAHRGGAALAPENSISAFRTAAAAGVDAIETDVRLTRDGVPVCVHDPDLSRLCGDPRAVSDLDLATLRSLLPSIVTLGDALGASDPLGILLDIKLSHEGQIAQIISDVAQRGAMRRALIGLRSIALIDTTRRLSKDVAILAFLEDPACADAARAAGADWFRLWQGSATPAVSDAVREAGMRVAVMVGQPRSIALPEYPPFPVGQVDQQGLERILAIKPDAILLDDPRMMTRPTVST</sequence>
<dbReference type="RefSeq" id="WP_062374220.1">
    <property type="nucleotide sequence ID" value="NZ_LNCD01000123.1"/>
</dbReference>
<dbReference type="GO" id="GO:0006629">
    <property type="term" value="P:lipid metabolic process"/>
    <property type="evidence" value="ECO:0007669"/>
    <property type="project" value="InterPro"/>
</dbReference>
<dbReference type="GO" id="GO:0008081">
    <property type="term" value="F:phosphoric diester hydrolase activity"/>
    <property type="evidence" value="ECO:0007669"/>
    <property type="project" value="InterPro"/>
</dbReference>
<accession>A0A120FGG3</accession>
<dbReference type="AlphaFoldDB" id="A0A120FGG3"/>
<evidence type="ECO:0000259" key="1">
    <source>
        <dbReference type="PROSITE" id="PS51704"/>
    </source>
</evidence>
<dbReference type="SUPFAM" id="SSF51695">
    <property type="entry name" value="PLC-like phosphodiesterases"/>
    <property type="match status" value="1"/>
</dbReference>
<protein>
    <submittedName>
        <fullName evidence="2">Cobalamin biosynthesis protein</fullName>
    </submittedName>
</protein>
<evidence type="ECO:0000313" key="2">
    <source>
        <dbReference type="EMBL" id="KWV44327.1"/>
    </source>
</evidence>
<dbReference type="Gene3D" id="3.20.20.190">
    <property type="entry name" value="Phosphatidylinositol (PI) phosphodiesterase"/>
    <property type="match status" value="1"/>
</dbReference>
<name>A0A120FGG3_9HYPH</name>
<keyword evidence="3" id="KW-1185">Reference proteome</keyword>
<comment type="caution">
    <text evidence="2">The sequence shown here is derived from an EMBL/GenBank/DDBJ whole genome shotgun (WGS) entry which is preliminary data.</text>
</comment>
<reference evidence="2 3" key="1">
    <citation type="submission" date="2015-11" db="EMBL/GenBank/DDBJ databases">
        <title>Draft Genome Sequence of the Strain BR 10423 (Rhizobium sp.) isolated from nodules of Mimosa pudica.</title>
        <authorList>
            <person name="Barauna A.C."/>
            <person name="Zilli J.E."/>
            <person name="Simoes-Araujo J.L."/>
            <person name="Reis V.M."/>
            <person name="James E.K."/>
            <person name="Reis F.B.Jr."/>
            <person name="Rouws L.F."/>
            <person name="Passos S.R."/>
            <person name="Gois S.R."/>
        </authorList>
    </citation>
    <scope>NUCLEOTIDE SEQUENCE [LARGE SCALE GENOMIC DNA]</scope>
    <source>
        <strain evidence="2 3">BR10423</strain>
    </source>
</reference>
<proteinExistence type="predicted"/>
<dbReference type="Pfam" id="PF03009">
    <property type="entry name" value="GDPD"/>
    <property type="match status" value="1"/>
</dbReference>
<organism evidence="2 3">
    <name type="scientific">Rhizobium altiplani</name>
    <dbReference type="NCBI Taxonomy" id="1864509"/>
    <lineage>
        <taxon>Bacteria</taxon>
        <taxon>Pseudomonadati</taxon>
        <taxon>Pseudomonadota</taxon>
        <taxon>Alphaproteobacteria</taxon>
        <taxon>Hyphomicrobiales</taxon>
        <taxon>Rhizobiaceae</taxon>
        <taxon>Rhizobium/Agrobacterium group</taxon>
        <taxon>Rhizobium</taxon>
    </lineage>
</organism>